<dbReference type="InterPro" id="IPR021163">
    <property type="entry name" value="Ferredox_Rdtase_adrenod"/>
</dbReference>
<evidence type="ECO:0000256" key="2">
    <source>
        <dbReference type="ARBA" id="ARBA00008312"/>
    </source>
</evidence>
<proteinExistence type="inferred from homology"/>
<gene>
    <name evidence="8" type="ORF">IHQ68_09170</name>
</gene>
<dbReference type="SUPFAM" id="SSF51971">
    <property type="entry name" value="Nucleotide-binding domain"/>
    <property type="match status" value="2"/>
</dbReference>
<keyword evidence="4" id="KW-0274">FAD</keyword>
<dbReference type="Gene3D" id="3.50.50.60">
    <property type="entry name" value="FAD/NAD(P)-binding domain"/>
    <property type="match status" value="1"/>
</dbReference>
<dbReference type="InterPro" id="IPR023753">
    <property type="entry name" value="FAD/NAD-binding_dom"/>
</dbReference>
<evidence type="ECO:0000256" key="6">
    <source>
        <dbReference type="ARBA" id="ARBA00023002"/>
    </source>
</evidence>
<evidence type="ECO:0000313" key="8">
    <source>
        <dbReference type="EMBL" id="MDR4306788.1"/>
    </source>
</evidence>
<dbReference type="PRINTS" id="PR00419">
    <property type="entry name" value="ADXRDTASE"/>
</dbReference>
<evidence type="ECO:0000259" key="7">
    <source>
        <dbReference type="Pfam" id="PF07992"/>
    </source>
</evidence>
<keyword evidence="6" id="KW-0560">Oxidoreductase</keyword>
<organism evidence="8 9">
    <name type="scientific">Chelatococcus sambhunathii</name>
    <dbReference type="NCBI Taxonomy" id="363953"/>
    <lineage>
        <taxon>Bacteria</taxon>
        <taxon>Pseudomonadati</taxon>
        <taxon>Pseudomonadota</taxon>
        <taxon>Alphaproteobacteria</taxon>
        <taxon>Hyphomicrobiales</taxon>
        <taxon>Chelatococcaceae</taxon>
        <taxon>Chelatococcus</taxon>
    </lineage>
</organism>
<accession>A0ABU1DF82</accession>
<name>A0ABU1DF82_9HYPH</name>
<protein>
    <submittedName>
        <fullName evidence="8">FAD-dependent oxidoreductase</fullName>
    </submittedName>
</protein>
<keyword evidence="9" id="KW-1185">Reference proteome</keyword>
<dbReference type="PANTHER" id="PTHR48467:SF1">
    <property type="entry name" value="GLUTAMATE SYNTHASE 1 [NADH], CHLOROPLASTIC-LIKE"/>
    <property type="match status" value="1"/>
</dbReference>
<dbReference type="EMBL" id="JADBEO010000016">
    <property type="protein sequence ID" value="MDR4306788.1"/>
    <property type="molecule type" value="Genomic_DNA"/>
</dbReference>
<dbReference type="Proteomes" id="UP001181622">
    <property type="component" value="Unassembled WGS sequence"/>
</dbReference>
<dbReference type="RefSeq" id="WP_309390993.1">
    <property type="nucleotide sequence ID" value="NZ_JADBEO010000016.1"/>
</dbReference>
<reference evidence="8" key="1">
    <citation type="submission" date="2020-10" db="EMBL/GenBank/DDBJ databases">
        <authorList>
            <person name="Abbas A."/>
            <person name="Razzaq R."/>
            <person name="Waqas M."/>
            <person name="Abbas N."/>
            <person name="Nielsen T.K."/>
            <person name="Hansen L.H."/>
            <person name="Hussain S."/>
            <person name="Shahid M."/>
        </authorList>
    </citation>
    <scope>NUCLEOTIDE SEQUENCE</scope>
    <source>
        <strain evidence="8">S14</strain>
    </source>
</reference>
<dbReference type="PANTHER" id="PTHR48467">
    <property type="entry name" value="GLUTAMATE SYNTHASE 1 [NADH], CHLOROPLASTIC-LIKE"/>
    <property type="match status" value="1"/>
</dbReference>
<comment type="similarity">
    <text evidence="2">Belongs to the ferredoxin--NADP reductase type 1 family.</text>
</comment>
<evidence type="ECO:0000256" key="5">
    <source>
        <dbReference type="ARBA" id="ARBA00022857"/>
    </source>
</evidence>
<evidence type="ECO:0000256" key="3">
    <source>
        <dbReference type="ARBA" id="ARBA00022630"/>
    </source>
</evidence>
<feature type="domain" description="FAD/NAD(P)-binding" evidence="7">
    <location>
        <begin position="8"/>
        <end position="170"/>
    </location>
</feature>
<dbReference type="PIRSF" id="PIRSF000362">
    <property type="entry name" value="FNR"/>
    <property type="match status" value="1"/>
</dbReference>
<comment type="cofactor">
    <cofactor evidence="1">
        <name>FAD</name>
        <dbReference type="ChEBI" id="CHEBI:57692"/>
    </cofactor>
</comment>
<evidence type="ECO:0000256" key="1">
    <source>
        <dbReference type="ARBA" id="ARBA00001974"/>
    </source>
</evidence>
<dbReference type="Gene3D" id="3.40.50.720">
    <property type="entry name" value="NAD(P)-binding Rossmann-like Domain"/>
    <property type="match status" value="1"/>
</dbReference>
<dbReference type="InterPro" id="IPR036188">
    <property type="entry name" value="FAD/NAD-bd_sf"/>
</dbReference>
<evidence type="ECO:0000256" key="4">
    <source>
        <dbReference type="ARBA" id="ARBA00022827"/>
    </source>
</evidence>
<keyword evidence="5" id="KW-0521">NADP</keyword>
<sequence length="462" mass="49365">MTAPGTRKVAVVGSGPSGFYAAEALLEAGAEVDVIERLPTPFGLVRFGVAPDHPKLKSVCQNFTQIAGHERFAFFGNVALGRDVTIDELRGFYDAVVIASGASADRKLGVPGEHLPGSWSATEFVSWYNGHPDFRNRTFDFSCEAAVILGHGNVAIDVCRILSKSVDELRRTDICAHALEALAESRIRDVHLVGRRGPAQAKWTAKELREIGMLAEADVVLDESDLALGATCEAELADPRGVTPAQSFKILRTFQGRPRERSKAVHLHFNLSPRVLEGAGRVERVLFDRCRLSGGPFSQVADPTGETVSLKAGAVFRSVGYKGVATDGVPFDGRSGTIPHERGRVMDGDAPADGLYVAGWIKRGPSGVIGVNRACSLETVETMLSDFADRPPSQAPGRDALRSALAARAVRPVDFTSWMRIDEAEVEAGAALGKPREKFTSVDKMLAAAFAGSGPVPQSCCA</sequence>
<comment type="caution">
    <text evidence="8">The sequence shown here is derived from an EMBL/GenBank/DDBJ whole genome shotgun (WGS) entry which is preliminary data.</text>
</comment>
<dbReference type="InterPro" id="IPR055275">
    <property type="entry name" value="Ferredox_Rdtase"/>
</dbReference>
<evidence type="ECO:0000313" key="9">
    <source>
        <dbReference type="Proteomes" id="UP001181622"/>
    </source>
</evidence>
<keyword evidence="3" id="KW-0285">Flavoprotein</keyword>
<dbReference type="Pfam" id="PF07992">
    <property type="entry name" value="Pyr_redox_2"/>
    <property type="match status" value="1"/>
</dbReference>